<dbReference type="AlphaFoldDB" id="A0A0F3NM17"/>
<evidence type="ECO:0000256" key="3">
    <source>
        <dbReference type="ARBA" id="ARBA00022723"/>
    </source>
</evidence>
<dbReference type="OrthoDB" id="9803322at2"/>
<feature type="domain" description="Alpha-D-phosphohexomutase alpha/beta/alpha" evidence="10">
    <location>
        <begin position="258"/>
        <end position="366"/>
    </location>
</feature>
<dbReference type="FunFam" id="3.40.120.10:FF:000001">
    <property type="entry name" value="Phosphoglucosamine mutase"/>
    <property type="match status" value="1"/>
</dbReference>
<dbReference type="STRING" id="1359163.NLO413_0469"/>
<evidence type="ECO:0000259" key="9">
    <source>
        <dbReference type="Pfam" id="PF02879"/>
    </source>
</evidence>
<comment type="function">
    <text evidence="6">Catalyzes the conversion of glucosamine-6-phosphate to glucosamine-1-phosphate.</text>
</comment>
<dbReference type="Gene3D" id="3.30.310.50">
    <property type="entry name" value="Alpha-D-phosphohexomutase, C-terminal domain"/>
    <property type="match status" value="1"/>
</dbReference>
<feature type="binding site" description="via phosphate group" evidence="6">
    <location>
        <position position="100"/>
    </location>
    <ligand>
        <name>Mg(2+)</name>
        <dbReference type="ChEBI" id="CHEBI:18420"/>
    </ligand>
</feature>
<dbReference type="InterPro" id="IPR005844">
    <property type="entry name" value="A-D-PHexomutase_a/b/a-I"/>
</dbReference>
<dbReference type="GO" id="GO:0009252">
    <property type="term" value="P:peptidoglycan biosynthetic process"/>
    <property type="evidence" value="ECO:0007669"/>
    <property type="project" value="TreeGrafter"/>
</dbReference>
<dbReference type="PATRIC" id="fig|1359163.3.peg.458"/>
<dbReference type="GO" id="GO:0004615">
    <property type="term" value="F:phosphomannomutase activity"/>
    <property type="evidence" value="ECO:0007669"/>
    <property type="project" value="TreeGrafter"/>
</dbReference>
<dbReference type="Gene3D" id="3.40.120.10">
    <property type="entry name" value="Alpha-D-Glucose-1,6-Bisphosphate, subunit A, domain 3"/>
    <property type="match status" value="3"/>
</dbReference>
<dbReference type="GO" id="GO:0000287">
    <property type="term" value="F:magnesium ion binding"/>
    <property type="evidence" value="ECO:0007669"/>
    <property type="project" value="UniProtKB-UniRule"/>
</dbReference>
<comment type="PTM">
    <text evidence="6">Activated by phosphorylation.</text>
</comment>
<proteinExistence type="inferred from homology"/>
<dbReference type="NCBIfam" id="TIGR01455">
    <property type="entry name" value="glmM"/>
    <property type="match status" value="1"/>
</dbReference>
<evidence type="ECO:0000256" key="5">
    <source>
        <dbReference type="ARBA" id="ARBA00023235"/>
    </source>
</evidence>
<dbReference type="SUPFAM" id="SSF55957">
    <property type="entry name" value="Phosphoglucomutase, C-terminal domain"/>
    <property type="match status" value="1"/>
</dbReference>
<dbReference type="HAMAP" id="MF_01554_B">
    <property type="entry name" value="GlmM_B"/>
    <property type="match status" value="1"/>
</dbReference>
<dbReference type="InterPro" id="IPR036900">
    <property type="entry name" value="A-D-PHexomutase_C_sf"/>
</dbReference>
<name>A0A0F3NM17_9RICK</name>
<dbReference type="FunFam" id="3.40.120.10:FF:000003">
    <property type="entry name" value="Phosphoglucosamine mutase"/>
    <property type="match status" value="1"/>
</dbReference>
<feature type="active site" description="Phosphoserine intermediate" evidence="6">
    <location>
        <position position="100"/>
    </location>
</feature>
<feature type="binding site" evidence="6">
    <location>
        <position position="243"/>
    </location>
    <ligand>
        <name>Mg(2+)</name>
        <dbReference type="ChEBI" id="CHEBI:18420"/>
    </ligand>
</feature>
<dbReference type="InterPro" id="IPR050060">
    <property type="entry name" value="Phosphoglucosamine_mutase"/>
</dbReference>
<dbReference type="Pfam" id="PF02878">
    <property type="entry name" value="PGM_PMM_I"/>
    <property type="match status" value="1"/>
</dbReference>
<dbReference type="Pfam" id="PF02880">
    <property type="entry name" value="PGM_PMM_III"/>
    <property type="match status" value="1"/>
</dbReference>
<dbReference type="InterPro" id="IPR006352">
    <property type="entry name" value="GlmM_bact"/>
</dbReference>
<accession>A0A0F3NM17</accession>
<comment type="similarity">
    <text evidence="1 6">Belongs to the phosphohexose mutase family.</text>
</comment>
<dbReference type="GO" id="GO:0008966">
    <property type="term" value="F:phosphoglucosamine mutase activity"/>
    <property type="evidence" value="ECO:0007669"/>
    <property type="project" value="UniProtKB-UniRule"/>
</dbReference>
<dbReference type="Pfam" id="PF02879">
    <property type="entry name" value="PGM_PMM_II"/>
    <property type="match status" value="1"/>
</dbReference>
<feature type="binding site" evidence="6">
    <location>
        <position position="241"/>
    </location>
    <ligand>
        <name>Mg(2+)</name>
        <dbReference type="ChEBI" id="CHEBI:18420"/>
    </ligand>
</feature>
<dbReference type="SUPFAM" id="SSF53738">
    <property type="entry name" value="Phosphoglucomutase, first 3 domains"/>
    <property type="match status" value="2"/>
</dbReference>
<evidence type="ECO:0000313" key="11">
    <source>
        <dbReference type="EMBL" id="KJV69093.1"/>
    </source>
</evidence>
<comment type="caution">
    <text evidence="11">The sequence shown here is derived from an EMBL/GenBank/DDBJ whole genome shotgun (WGS) entry which is preliminary data.</text>
</comment>
<evidence type="ECO:0000259" key="7">
    <source>
        <dbReference type="Pfam" id="PF00408"/>
    </source>
</evidence>
<gene>
    <name evidence="6 11" type="primary">glmM</name>
    <name evidence="11" type="ORF">NLO413_0469</name>
</gene>
<dbReference type="EC" id="5.4.2.10" evidence="6"/>
<dbReference type="PANTHER" id="PTHR42946:SF1">
    <property type="entry name" value="PHOSPHOGLUCOMUTASE (ALPHA-D-GLUCOSE-1,6-BISPHOSPHATE-DEPENDENT)"/>
    <property type="match status" value="1"/>
</dbReference>
<protein>
    <recommendedName>
        <fullName evidence="6">Phosphoglucosamine mutase</fullName>
        <ecNumber evidence="6">5.4.2.10</ecNumber>
    </recommendedName>
</protein>
<dbReference type="Proteomes" id="UP000033562">
    <property type="component" value="Unassembled WGS sequence"/>
</dbReference>
<feature type="binding site" evidence="6">
    <location>
        <position position="245"/>
    </location>
    <ligand>
        <name>Mg(2+)</name>
        <dbReference type="ChEBI" id="CHEBI:18420"/>
    </ligand>
</feature>
<evidence type="ECO:0000313" key="12">
    <source>
        <dbReference type="Proteomes" id="UP000033562"/>
    </source>
</evidence>
<dbReference type="InterPro" id="IPR005845">
    <property type="entry name" value="A-D-PHexomutase_a/b/a-II"/>
</dbReference>
<dbReference type="GO" id="GO:0006048">
    <property type="term" value="P:UDP-N-acetylglucosamine biosynthetic process"/>
    <property type="evidence" value="ECO:0007669"/>
    <property type="project" value="TreeGrafter"/>
</dbReference>
<feature type="domain" description="Alpha-D-phosphohexomutase C-terminal" evidence="7">
    <location>
        <begin position="388"/>
        <end position="433"/>
    </location>
</feature>
<dbReference type="GO" id="GO:0005829">
    <property type="term" value="C:cytosol"/>
    <property type="evidence" value="ECO:0007669"/>
    <property type="project" value="TreeGrafter"/>
</dbReference>
<dbReference type="EMBL" id="LANX01000001">
    <property type="protein sequence ID" value="KJV69093.1"/>
    <property type="molecule type" value="Genomic_DNA"/>
</dbReference>
<organism evidence="11 12">
    <name type="scientific">Candidatus Neoehrlichia procyonis str. RAC413</name>
    <dbReference type="NCBI Taxonomy" id="1359163"/>
    <lineage>
        <taxon>Bacteria</taxon>
        <taxon>Pseudomonadati</taxon>
        <taxon>Pseudomonadota</taxon>
        <taxon>Alphaproteobacteria</taxon>
        <taxon>Rickettsiales</taxon>
        <taxon>Anaplasmataceae</taxon>
        <taxon>Candidatus Neoehrlichia</taxon>
    </lineage>
</organism>
<feature type="domain" description="Alpha-D-phosphohexomutase alpha/beta/alpha" evidence="8">
    <location>
        <begin position="4"/>
        <end position="134"/>
    </location>
</feature>
<keyword evidence="3 6" id="KW-0479">Metal-binding</keyword>
<dbReference type="InterPro" id="IPR005843">
    <property type="entry name" value="A-D-PHexomutase_C"/>
</dbReference>
<sequence>MLKSIFGTDGIRGKINSYPMNAETILKLGMAIGVEFRSVTNRVIIGKDTRASGYMLEAALVSGFTSIGMDVSLVGIVPTAAVSMLVRYLGADIGLVLSGSHNLYFDNGIKIFDNNGFKLSVNGERLIESKIMTNLNYALASPRNIGKVYVIDNADEHYINFVVNTFPKRLNVSNIKVVLDCANGAACHVSKRIFSMLGVNLIVIADKPSGFNINENCGSSYPENIARIVRKENANIGISFDGDADRVIICDEKGNVIDGDQIIAGIAKYKSAQIQNLGVVATIMSSLSLDEYMKNLGIRLYRCAIGDRNVMEMMKKYSCKIGGEKSGHIVLSDYATTGDGLITALQILCIIAETGKTTGEIFQDFIPMLQVNKNILCKHDFDINNKQVKLIVQDAENAIKNNGRILLRKSGTEKLIRLMVEGDNIVLVKKIANILYSQLKEIIN</sequence>
<reference evidence="11 12" key="1">
    <citation type="submission" date="2015-02" db="EMBL/GenBank/DDBJ databases">
        <title>Genome Sequencing of Rickettsiales.</title>
        <authorList>
            <person name="Daugherty S.C."/>
            <person name="Su Q."/>
            <person name="Abolude K."/>
            <person name="Beier-Sexton M."/>
            <person name="Carlyon J.A."/>
            <person name="Carter R."/>
            <person name="Day N.P."/>
            <person name="Dumler S.J."/>
            <person name="Dyachenko V."/>
            <person name="Godinez A."/>
            <person name="Kurtti T.J."/>
            <person name="Lichay M."/>
            <person name="Mullins K.E."/>
            <person name="Ott S."/>
            <person name="Pappas-Brown V."/>
            <person name="Paris D.H."/>
            <person name="Patel P."/>
            <person name="Richards A.L."/>
            <person name="Sadzewicz L."/>
            <person name="Sears K."/>
            <person name="Seidman D."/>
            <person name="Sengamalay N."/>
            <person name="Stenos J."/>
            <person name="Tallon L.J."/>
            <person name="Vincent G."/>
            <person name="Fraser C.M."/>
            <person name="Munderloh U."/>
            <person name="Dunning-Hotopp J.C."/>
        </authorList>
    </citation>
    <scope>NUCLEOTIDE SEQUENCE [LARGE SCALE GENOMIC DNA]</scope>
    <source>
        <strain evidence="11 12">RAC413</strain>
    </source>
</reference>
<dbReference type="InterPro" id="IPR005841">
    <property type="entry name" value="Alpha-D-phosphohexomutase_SF"/>
</dbReference>
<feature type="modified residue" description="Phosphoserine" evidence="6">
    <location>
        <position position="100"/>
    </location>
</feature>
<dbReference type="PANTHER" id="PTHR42946">
    <property type="entry name" value="PHOSPHOHEXOSE MUTASE"/>
    <property type="match status" value="1"/>
</dbReference>
<evidence type="ECO:0000256" key="6">
    <source>
        <dbReference type="HAMAP-Rule" id="MF_01554"/>
    </source>
</evidence>
<keyword evidence="4 6" id="KW-0460">Magnesium</keyword>
<keyword evidence="2 6" id="KW-0597">Phosphoprotein</keyword>
<dbReference type="Pfam" id="PF00408">
    <property type="entry name" value="PGM_PMM_IV"/>
    <property type="match status" value="1"/>
</dbReference>
<evidence type="ECO:0000256" key="4">
    <source>
        <dbReference type="ARBA" id="ARBA00022842"/>
    </source>
</evidence>
<dbReference type="InterPro" id="IPR016055">
    <property type="entry name" value="A-D-PHexomutase_a/b/a-I/II/III"/>
</dbReference>
<feature type="domain" description="Alpha-D-phosphohexomutase alpha/beta/alpha" evidence="9">
    <location>
        <begin position="157"/>
        <end position="254"/>
    </location>
</feature>
<keyword evidence="12" id="KW-1185">Reference proteome</keyword>
<keyword evidence="5 6" id="KW-0413">Isomerase</keyword>
<evidence type="ECO:0000256" key="1">
    <source>
        <dbReference type="ARBA" id="ARBA00010231"/>
    </source>
</evidence>
<dbReference type="CDD" id="cd05802">
    <property type="entry name" value="GlmM"/>
    <property type="match status" value="1"/>
</dbReference>
<comment type="cofactor">
    <cofactor evidence="6">
        <name>Mg(2+)</name>
        <dbReference type="ChEBI" id="CHEBI:18420"/>
    </cofactor>
    <text evidence="6">Binds 1 Mg(2+) ion per subunit.</text>
</comment>
<evidence type="ECO:0000256" key="2">
    <source>
        <dbReference type="ARBA" id="ARBA00022553"/>
    </source>
</evidence>
<dbReference type="RefSeq" id="WP_045808887.1">
    <property type="nucleotide sequence ID" value="NZ_LANX01000001.1"/>
</dbReference>
<dbReference type="PRINTS" id="PR00509">
    <property type="entry name" value="PGMPMM"/>
</dbReference>
<dbReference type="GO" id="GO:0005975">
    <property type="term" value="P:carbohydrate metabolic process"/>
    <property type="evidence" value="ECO:0007669"/>
    <property type="project" value="InterPro"/>
</dbReference>
<dbReference type="InterPro" id="IPR005846">
    <property type="entry name" value="A-D-PHexomutase_a/b/a-III"/>
</dbReference>
<evidence type="ECO:0000259" key="8">
    <source>
        <dbReference type="Pfam" id="PF02878"/>
    </source>
</evidence>
<comment type="catalytic activity">
    <reaction evidence="6">
        <text>alpha-D-glucosamine 1-phosphate = D-glucosamine 6-phosphate</text>
        <dbReference type="Rhea" id="RHEA:23424"/>
        <dbReference type="ChEBI" id="CHEBI:58516"/>
        <dbReference type="ChEBI" id="CHEBI:58725"/>
        <dbReference type="EC" id="5.4.2.10"/>
    </reaction>
</comment>
<evidence type="ECO:0000259" key="10">
    <source>
        <dbReference type="Pfam" id="PF02880"/>
    </source>
</evidence>